<proteinExistence type="predicted"/>
<gene>
    <name evidence="1" type="primary">yhaV</name>
    <name evidence="1" type="ORF">CALFYP1_01664</name>
</gene>
<dbReference type="GO" id="GO:0016787">
    <property type="term" value="F:hydrolase activity"/>
    <property type="evidence" value="ECO:0007669"/>
    <property type="project" value="UniProtKB-KW"/>
</dbReference>
<dbReference type="GO" id="GO:0004540">
    <property type="term" value="F:RNA nuclease activity"/>
    <property type="evidence" value="ECO:0007669"/>
    <property type="project" value="InterPro"/>
</dbReference>
<dbReference type="GO" id="GO:0110001">
    <property type="term" value="C:toxin-antitoxin complex"/>
    <property type="evidence" value="ECO:0007669"/>
    <property type="project" value="InterPro"/>
</dbReference>
<dbReference type="Pfam" id="PF11663">
    <property type="entry name" value="Toxin_YhaV"/>
    <property type="match status" value="1"/>
</dbReference>
<protein>
    <submittedName>
        <fullName evidence="1">Toxin YhaV</fullName>
        <ecNumber evidence="1">3.1.-.-</ecNumber>
    </submittedName>
</protein>
<evidence type="ECO:0000313" key="1">
    <source>
        <dbReference type="EMBL" id="VYT55427.1"/>
    </source>
</evidence>
<reference evidence="1" key="1">
    <citation type="submission" date="2019-11" db="EMBL/GenBank/DDBJ databases">
        <authorList>
            <person name="Feng L."/>
        </authorList>
    </citation>
    <scope>NUCLEOTIDE SEQUENCE</scope>
    <source>
        <strain evidence="1">CAmalonaticusLFYP1</strain>
    </source>
</reference>
<dbReference type="AlphaFoldDB" id="A0A6N2XNL3"/>
<sequence length="179" mass="20581">MNWLMVSTSILMMKSATKTEKMDFPTWLNGWTIYAHPCFIDQYNALVARVEDLKHRFPDPIVFQKKKETKVLAHLLKSIANITHEPRASVYRPGDSIGKAYTDWSRAKFGGGRYRLFFRYSLESKIIVIAWVNDEGSLRTCGSKTDAYKIFGKMLDEGNPPDDWLSLLQACQNDGKEHL</sequence>
<keyword evidence="1" id="KW-0378">Hydrolase</keyword>
<accession>A0A6N2XNL3</accession>
<dbReference type="InterPro" id="IPR021679">
    <property type="entry name" value="Toxin_endonuclease_YhaV"/>
</dbReference>
<name>A0A6N2XNL3_CITAM</name>
<dbReference type="EMBL" id="CACRTI010000020">
    <property type="protein sequence ID" value="VYT55427.1"/>
    <property type="molecule type" value="Genomic_DNA"/>
</dbReference>
<organism evidence="1">
    <name type="scientific">Citrobacter amalonaticus</name>
    <dbReference type="NCBI Taxonomy" id="35703"/>
    <lineage>
        <taxon>Bacteria</taxon>
        <taxon>Pseudomonadati</taxon>
        <taxon>Pseudomonadota</taxon>
        <taxon>Gammaproteobacteria</taxon>
        <taxon>Enterobacterales</taxon>
        <taxon>Enterobacteriaceae</taxon>
        <taxon>Citrobacter</taxon>
    </lineage>
</organism>
<dbReference type="EC" id="3.1.-.-" evidence="1"/>